<keyword evidence="4" id="KW-1185">Reference proteome</keyword>
<dbReference type="EMBL" id="BMKM01000001">
    <property type="protein sequence ID" value="GGE10355.1"/>
    <property type="molecule type" value="Genomic_DNA"/>
</dbReference>
<gene>
    <name evidence="3" type="ORF">GCM10011516_05080</name>
</gene>
<evidence type="ECO:0000313" key="4">
    <source>
        <dbReference type="Proteomes" id="UP000614460"/>
    </source>
</evidence>
<feature type="domain" description="DUF6850" evidence="2">
    <location>
        <begin position="54"/>
        <end position="502"/>
    </location>
</feature>
<dbReference type="InterPro" id="IPR049236">
    <property type="entry name" value="DUF6850"/>
</dbReference>
<feature type="signal peptide" evidence="1">
    <location>
        <begin position="1"/>
        <end position="20"/>
    </location>
</feature>
<protein>
    <recommendedName>
        <fullName evidence="2">DUF6850 domain-containing protein</fullName>
    </recommendedName>
</protein>
<evidence type="ECO:0000256" key="1">
    <source>
        <dbReference type="SAM" id="SignalP"/>
    </source>
</evidence>
<dbReference type="Proteomes" id="UP000614460">
    <property type="component" value="Unassembled WGS sequence"/>
</dbReference>
<proteinExistence type="predicted"/>
<feature type="chain" id="PRO_5034933275" description="DUF6850 domain-containing protein" evidence="1">
    <location>
        <begin position="21"/>
        <end position="502"/>
    </location>
</feature>
<sequence length="502" mass="56931">MFRNLSIIVLLCLSNLSLQAQDSLKVDYKGIRERIELSQAFINDLYANPSLKPFQYQQSLTPVDISYFSESKELYNYQKGSGNQGFRFNTESYQKNIYPDITLWGKATYENYKQKNLRFNETSDFDVVFPFVTADSIGGDLNTETYYFAGGLAKTIGKWSIAGQAGYKANLAHRQVDPRPKNNSSDIDAKIAAAYLLSNRYAIAADLGVRYYKQRNDLAFVSGLGRPSIYLFNGLAAYNSLISGSSENKGAMLYEASGVQAHLSVAPIDKNGLFVEVGINQNMGFRTVPHSISTANEWTDQIWSGKIGYFKNKLNRRYGALAKIDLQTRKGTESLFNNDGSNLGYTKIAEISSYRYYNFRYKLDAFVGQKNWTISPHASYAQFKEQYISPFREQLADNLDIGLKGQYLWDFKDGLFGISLNLQKRMLLNSRYKFNGLRQGSGIAEMLQQNYNYLTAEPFLIEGNLRYDFTVSKQIKPFVIANASSATEIKQKYYSLTLGLMF</sequence>
<dbReference type="Pfam" id="PF21012">
    <property type="entry name" value="DUF6850"/>
    <property type="match status" value="1"/>
</dbReference>
<accession>A0A8H9FWM1</accession>
<name>A0A8H9FWM1_9SPHI</name>
<reference evidence="3" key="2">
    <citation type="submission" date="2020-09" db="EMBL/GenBank/DDBJ databases">
        <authorList>
            <person name="Sun Q."/>
            <person name="Zhou Y."/>
        </authorList>
    </citation>
    <scope>NUCLEOTIDE SEQUENCE</scope>
    <source>
        <strain evidence="3">CGMCC 1.15966</strain>
    </source>
</reference>
<reference evidence="3" key="1">
    <citation type="journal article" date="2014" name="Int. J. Syst. Evol. Microbiol.">
        <title>Complete genome sequence of Corynebacterium casei LMG S-19264T (=DSM 44701T), isolated from a smear-ripened cheese.</title>
        <authorList>
            <consortium name="US DOE Joint Genome Institute (JGI-PGF)"/>
            <person name="Walter F."/>
            <person name="Albersmeier A."/>
            <person name="Kalinowski J."/>
            <person name="Ruckert C."/>
        </authorList>
    </citation>
    <scope>NUCLEOTIDE SEQUENCE</scope>
    <source>
        <strain evidence="3">CGMCC 1.15966</strain>
    </source>
</reference>
<dbReference type="RefSeq" id="WP_182497856.1">
    <property type="nucleotide sequence ID" value="NZ_BMKM01000001.1"/>
</dbReference>
<evidence type="ECO:0000313" key="3">
    <source>
        <dbReference type="EMBL" id="GGE10355.1"/>
    </source>
</evidence>
<organism evidence="3 4">
    <name type="scientific">Sphingobacterium cellulitidis</name>
    <dbReference type="NCBI Taxonomy" id="1768011"/>
    <lineage>
        <taxon>Bacteria</taxon>
        <taxon>Pseudomonadati</taxon>
        <taxon>Bacteroidota</taxon>
        <taxon>Sphingobacteriia</taxon>
        <taxon>Sphingobacteriales</taxon>
        <taxon>Sphingobacteriaceae</taxon>
        <taxon>Sphingobacterium</taxon>
    </lineage>
</organism>
<dbReference type="AlphaFoldDB" id="A0A8H9FWM1"/>
<evidence type="ECO:0000259" key="2">
    <source>
        <dbReference type="Pfam" id="PF21012"/>
    </source>
</evidence>
<keyword evidence="1" id="KW-0732">Signal</keyword>
<comment type="caution">
    <text evidence="3">The sequence shown here is derived from an EMBL/GenBank/DDBJ whole genome shotgun (WGS) entry which is preliminary data.</text>
</comment>